<keyword evidence="3 9" id="KW-0489">Methyltransferase</keyword>
<keyword evidence="4" id="KW-0808">Transferase</keyword>
<keyword evidence="5" id="KW-0949">S-adenosyl-L-methionine</keyword>
<dbReference type="Pfam" id="PF02384">
    <property type="entry name" value="N6_Mtase"/>
    <property type="match status" value="1"/>
</dbReference>
<dbReference type="PANTHER" id="PTHR33841">
    <property type="entry name" value="DNA METHYLTRANSFERASE YEEA-RELATED"/>
    <property type="match status" value="1"/>
</dbReference>
<comment type="caution">
    <text evidence="9">The sequence shown here is derived from an EMBL/GenBank/DDBJ whole genome shotgun (WGS) entry which is preliminary data.</text>
</comment>
<dbReference type="SUPFAM" id="SSF53335">
    <property type="entry name" value="S-adenosyl-L-methionine-dependent methyltransferases"/>
    <property type="match status" value="1"/>
</dbReference>
<gene>
    <name evidence="9" type="ORF">GXW71_24890</name>
</gene>
<name>A0ABS5F4Z6_9PROT</name>
<accession>A0ABS5F4Z6</accession>
<dbReference type="EC" id="2.1.1.72" evidence="2"/>
<evidence type="ECO:0000256" key="7">
    <source>
        <dbReference type="ARBA" id="ARBA00047942"/>
    </source>
</evidence>
<reference evidence="10" key="1">
    <citation type="journal article" date="2021" name="Syst. Appl. Microbiol.">
        <title>Roseomonas hellenica sp. nov., isolated from roots of wild-growing Alkanna tinctoria.</title>
        <authorList>
            <person name="Rat A."/>
            <person name="Naranjo H.D."/>
            <person name="Lebbe L."/>
            <person name="Cnockaert M."/>
            <person name="Krigas N."/>
            <person name="Grigoriadou K."/>
            <person name="Maloupa E."/>
            <person name="Willems A."/>
        </authorList>
    </citation>
    <scope>NUCLEOTIDE SEQUENCE [LARGE SCALE GENOMIC DNA]</scope>
    <source>
        <strain evidence="10">LMG 31523</strain>
    </source>
</reference>
<dbReference type="PANTHER" id="PTHR33841:SF5">
    <property type="entry name" value="DNA METHYLASE (MODIFICATION METHYLASE) (METHYLTRANSFERASE)-RELATED"/>
    <property type="match status" value="1"/>
</dbReference>
<dbReference type="Proteomes" id="UP001196870">
    <property type="component" value="Unassembled WGS sequence"/>
</dbReference>
<proteinExistence type="inferred from homology"/>
<feature type="domain" description="DNA methylase adenine-specific" evidence="8">
    <location>
        <begin position="83"/>
        <end position="305"/>
    </location>
</feature>
<evidence type="ECO:0000256" key="5">
    <source>
        <dbReference type="ARBA" id="ARBA00022691"/>
    </source>
</evidence>
<dbReference type="Gene3D" id="3.40.50.150">
    <property type="entry name" value="Vaccinia Virus protein VP39"/>
    <property type="match status" value="1"/>
</dbReference>
<comment type="catalytic activity">
    <reaction evidence="7">
        <text>a 2'-deoxyadenosine in DNA + S-adenosyl-L-methionine = an N(6)-methyl-2'-deoxyadenosine in DNA + S-adenosyl-L-homocysteine + H(+)</text>
        <dbReference type="Rhea" id="RHEA:15197"/>
        <dbReference type="Rhea" id="RHEA-COMP:12418"/>
        <dbReference type="Rhea" id="RHEA-COMP:12419"/>
        <dbReference type="ChEBI" id="CHEBI:15378"/>
        <dbReference type="ChEBI" id="CHEBI:57856"/>
        <dbReference type="ChEBI" id="CHEBI:59789"/>
        <dbReference type="ChEBI" id="CHEBI:90615"/>
        <dbReference type="ChEBI" id="CHEBI:90616"/>
        <dbReference type="EC" id="2.1.1.72"/>
    </reaction>
</comment>
<dbReference type="EMBL" id="JAAGBB010000038">
    <property type="protein sequence ID" value="MBR0667615.1"/>
    <property type="molecule type" value="Genomic_DNA"/>
</dbReference>
<keyword evidence="6" id="KW-0680">Restriction system</keyword>
<dbReference type="InterPro" id="IPR003356">
    <property type="entry name" value="DNA_methylase_A-5"/>
</dbReference>
<evidence type="ECO:0000256" key="6">
    <source>
        <dbReference type="ARBA" id="ARBA00022747"/>
    </source>
</evidence>
<evidence type="ECO:0000259" key="8">
    <source>
        <dbReference type="Pfam" id="PF02384"/>
    </source>
</evidence>
<protein>
    <recommendedName>
        <fullName evidence="2">site-specific DNA-methyltransferase (adenine-specific)</fullName>
        <ecNumber evidence="2">2.1.1.72</ecNumber>
    </recommendedName>
</protein>
<evidence type="ECO:0000256" key="1">
    <source>
        <dbReference type="ARBA" id="ARBA00006594"/>
    </source>
</evidence>
<evidence type="ECO:0000256" key="4">
    <source>
        <dbReference type="ARBA" id="ARBA00022679"/>
    </source>
</evidence>
<dbReference type="GO" id="GO:0032259">
    <property type="term" value="P:methylation"/>
    <property type="evidence" value="ECO:0007669"/>
    <property type="project" value="UniProtKB-KW"/>
</dbReference>
<dbReference type="InterPro" id="IPR029063">
    <property type="entry name" value="SAM-dependent_MTases_sf"/>
</dbReference>
<keyword evidence="10" id="KW-1185">Reference proteome</keyword>
<organism evidence="9 10">
    <name type="scientific">Plastoroseomonas hellenica</name>
    <dbReference type="NCBI Taxonomy" id="2687306"/>
    <lineage>
        <taxon>Bacteria</taxon>
        <taxon>Pseudomonadati</taxon>
        <taxon>Pseudomonadota</taxon>
        <taxon>Alphaproteobacteria</taxon>
        <taxon>Acetobacterales</taxon>
        <taxon>Acetobacteraceae</taxon>
        <taxon>Plastoroseomonas</taxon>
    </lineage>
</organism>
<evidence type="ECO:0000313" key="9">
    <source>
        <dbReference type="EMBL" id="MBR0667615.1"/>
    </source>
</evidence>
<dbReference type="PROSITE" id="PS00092">
    <property type="entry name" value="N6_MTASE"/>
    <property type="match status" value="1"/>
</dbReference>
<dbReference type="InterPro" id="IPR050953">
    <property type="entry name" value="N4_N6_ade-DNA_methylase"/>
</dbReference>
<comment type="similarity">
    <text evidence="1">Belongs to the N(4)/N(6)-methyltransferase family.</text>
</comment>
<sequence length="537" mass="57549">MVTWRKGGRAILAHARRAAKEVGSSCSTDTARVRLARDLLHARIGDDELGSLARALAALTVDERHYWVGVFYTLLLSADVRRDQAAYFTPPYLANAVLNLAVEYGFDLRSGSVLDPAAGGAAFLSTIAARMTAKGAKAGQVTGRLRGVEIDPGLARISRTLIAERLALGGASSIDVQVGDALRRRWKAEFDLVVANPPYGRITPAVLAGDHWKKVAHSGNINKYAVFVELCLRAAKPGALVALVIPSSFRTGPLYTKLRGYLRDQAQVLCVAEVGPRDEVFADVAQDVSVLLLRKTSAEGRADTRFCAISATTGITDIGAYPLPKDWEEPWPCPTLSAMPHGGATLADYGVSAKAGYFVWNREGDRLRRAAEADAFPLIWAKNVKPGRPCQPAGKDGKGADFVSFTEESTSIVRRPAAVLQRTTNNKQPRRLVAAVVDPAVYARWGGFVTENHTIVLAGDRAADVALVCQLLNTAAADVRYRALSGTSAVSVQLLRSLDLPKPACLKTALKIHADPEKAAVAAYEASAQQPASRHVA</sequence>
<evidence type="ECO:0000256" key="2">
    <source>
        <dbReference type="ARBA" id="ARBA00011900"/>
    </source>
</evidence>
<dbReference type="PRINTS" id="PR00507">
    <property type="entry name" value="N12N6MTFRASE"/>
</dbReference>
<evidence type="ECO:0000313" key="10">
    <source>
        <dbReference type="Proteomes" id="UP001196870"/>
    </source>
</evidence>
<evidence type="ECO:0000256" key="3">
    <source>
        <dbReference type="ARBA" id="ARBA00022603"/>
    </source>
</evidence>
<dbReference type="GO" id="GO:0008168">
    <property type="term" value="F:methyltransferase activity"/>
    <property type="evidence" value="ECO:0007669"/>
    <property type="project" value="UniProtKB-KW"/>
</dbReference>
<dbReference type="InterPro" id="IPR002052">
    <property type="entry name" value="DNA_methylase_N6_adenine_CS"/>
</dbReference>
<dbReference type="CDD" id="cd02440">
    <property type="entry name" value="AdoMet_MTases"/>
    <property type="match status" value="1"/>
</dbReference>